<feature type="transmembrane region" description="Helical" evidence="2">
    <location>
        <begin position="234"/>
        <end position="261"/>
    </location>
</feature>
<dbReference type="EMBL" id="OZ037954">
    <property type="protein sequence ID" value="CAL1698975.1"/>
    <property type="molecule type" value="Genomic_DNA"/>
</dbReference>
<keyword evidence="5" id="KW-1185">Reference proteome</keyword>
<sequence length="551" mass="61882">MSGEPQTTRGVSSDNISFKTDFTLEPLKGLGSNTTENHALHPGQPHNDSGSSSSGWSKLAGMLSTYDERTIRNCKEDIDTLLVFAGLFSAVLTAFNIESYKQLQIDPAEISVLLLTQIAMQLNTSAINPALLSQSQPTAISRVSIRINTLWFSSLVFSLVTASLGMLVKQWLREYLALEATSAQERCRIRHYRHKGLVRWRVLEIAALLPLLLQTALILFFIGLSDFLRDLNPIVGWVVTGLVASWLVVWVSTMVAPVFYAQCPYKTHLFKGAVKFLRRTFWSLDGYEEELSVRRSPDADAAILSEVDVTFMDDELVGVIGHCIAGFPNTALQDVVNCVSKVTMNRTHVPRSLAVLLEATVAALHRELDAYGANGLRLSSAVERAWTYIIDRLDSAPAVNLSNLLTRLLDQNERVVRFHLAAICTRWRGTLYSAFRRQTSPLKDSMALLNVMTFVRNYIRSDWASRSCLLFLFFVVHSEDHVREGLLVDIGKLLREYGRQMHSMLHKEEYYLHKTTAEQCLALIAELREKHPGLKCSQLVSVLEHANVNLM</sequence>
<evidence type="ECO:0000256" key="2">
    <source>
        <dbReference type="SAM" id="Phobius"/>
    </source>
</evidence>
<feature type="domain" description="DUF6535" evidence="3">
    <location>
        <begin position="56"/>
        <end position="228"/>
    </location>
</feature>
<gene>
    <name evidence="4" type="ORF">GFSPODELE1_LOCUS2434</name>
</gene>
<feature type="transmembrane region" description="Helical" evidence="2">
    <location>
        <begin position="150"/>
        <end position="168"/>
    </location>
</feature>
<keyword evidence="2" id="KW-1133">Transmembrane helix</keyword>
<dbReference type="Pfam" id="PF20153">
    <property type="entry name" value="DUF6535"/>
    <property type="match status" value="1"/>
</dbReference>
<keyword evidence="2" id="KW-0812">Transmembrane</keyword>
<feature type="region of interest" description="Disordered" evidence="1">
    <location>
        <begin position="31"/>
        <end position="55"/>
    </location>
</feature>
<evidence type="ECO:0000313" key="5">
    <source>
        <dbReference type="Proteomes" id="UP001497453"/>
    </source>
</evidence>
<proteinExistence type="predicted"/>
<protein>
    <recommendedName>
        <fullName evidence="3">DUF6535 domain-containing protein</fullName>
    </recommendedName>
</protein>
<dbReference type="Proteomes" id="UP001497453">
    <property type="component" value="Chromosome 11"/>
</dbReference>
<keyword evidence="2" id="KW-0472">Membrane</keyword>
<accession>A0ABP1CTG1</accession>
<dbReference type="InterPro" id="IPR045338">
    <property type="entry name" value="DUF6535"/>
</dbReference>
<evidence type="ECO:0000313" key="4">
    <source>
        <dbReference type="EMBL" id="CAL1698975.1"/>
    </source>
</evidence>
<reference evidence="5" key="1">
    <citation type="submission" date="2024-04" db="EMBL/GenBank/DDBJ databases">
        <authorList>
            <person name="Shaw F."/>
            <person name="Minotto A."/>
        </authorList>
    </citation>
    <scope>NUCLEOTIDE SEQUENCE [LARGE SCALE GENOMIC DNA]</scope>
</reference>
<organism evidence="4 5">
    <name type="scientific">Somion occarium</name>
    <dbReference type="NCBI Taxonomy" id="3059160"/>
    <lineage>
        <taxon>Eukaryota</taxon>
        <taxon>Fungi</taxon>
        <taxon>Dikarya</taxon>
        <taxon>Basidiomycota</taxon>
        <taxon>Agaricomycotina</taxon>
        <taxon>Agaricomycetes</taxon>
        <taxon>Polyporales</taxon>
        <taxon>Cerrenaceae</taxon>
        <taxon>Somion</taxon>
    </lineage>
</organism>
<feature type="transmembrane region" description="Helical" evidence="2">
    <location>
        <begin position="202"/>
        <end position="222"/>
    </location>
</feature>
<evidence type="ECO:0000259" key="3">
    <source>
        <dbReference type="Pfam" id="PF20153"/>
    </source>
</evidence>
<name>A0ABP1CTG1_9APHY</name>
<feature type="transmembrane region" description="Helical" evidence="2">
    <location>
        <begin position="78"/>
        <end position="97"/>
    </location>
</feature>
<evidence type="ECO:0000256" key="1">
    <source>
        <dbReference type="SAM" id="MobiDB-lite"/>
    </source>
</evidence>